<comment type="caution">
    <text evidence="1">The sequence shown here is derived from an EMBL/GenBank/DDBJ whole genome shotgun (WGS) entry which is preliminary data.</text>
</comment>
<protein>
    <submittedName>
        <fullName evidence="1">Uncharacterized protein</fullName>
    </submittedName>
</protein>
<reference evidence="1" key="1">
    <citation type="journal article" date="2023" name="Mol. Phylogenet. Evol.">
        <title>Genome-scale phylogeny and comparative genomics of the fungal order Sordariales.</title>
        <authorList>
            <person name="Hensen N."/>
            <person name="Bonometti L."/>
            <person name="Westerberg I."/>
            <person name="Brannstrom I.O."/>
            <person name="Guillou S."/>
            <person name="Cros-Aarteil S."/>
            <person name="Calhoun S."/>
            <person name="Haridas S."/>
            <person name="Kuo A."/>
            <person name="Mondo S."/>
            <person name="Pangilinan J."/>
            <person name="Riley R."/>
            <person name="LaButti K."/>
            <person name="Andreopoulos B."/>
            <person name="Lipzen A."/>
            <person name="Chen C."/>
            <person name="Yan M."/>
            <person name="Daum C."/>
            <person name="Ng V."/>
            <person name="Clum A."/>
            <person name="Steindorff A."/>
            <person name="Ohm R.A."/>
            <person name="Martin F."/>
            <person name="Silar P."/>
            <person name="Natvig D.O."/>
            <person name="Lalanne C."/>
            <person name="Gautier V."/>
            <person name="Ament-Velasquez S.L."/>
            <person name="Kruys A."/>
            <person name="Hutchinson M.I."/>
            <person name="Powell A.J."/>
            <person name="Barry K."/>
            <person name="Miller A.N."/>
            <person name="Grigoriev I.V."/>
            <person name="Debuchy R."/>
            <person name="Gladieux P."/>
            <person name="Hiltunen Thoren M."/>
            <person name="Johannesson H."/>
        </authorList>
    </citation>
    <scope>NUCLEOTIDE SEQUENCE</scope>
    <source>
        <strain evidence="1">SMH4131-1</strain>
    </source>
</reference>
<reference evidence="1" key="2">
    <citation type="submission" date="2023-06" db="EMBL/GenBank/DDBJ databases">
        <authorList>
            <consortium name="Lawrence Berkeley National Laboratory"/>
            <person name="Haridas S."/>
            <person name="Hensen N."/>
            <person name="Bonometti L."/>
            <person name="Westerberg I."/>
            <person name="Brannstrom I.O."/>
            <person name="Guillou S."/>
            <person name="Cros-Aarteil S."/>
            <person name="Calhoun S."/>
            <person name="Kuo A."/>
            <person name="Mondo S."/>
            <person name="Pangilinan J."/>
            <person name="Riley R."/>
            <person name="Labutti K."/>
            <person name="Andreopoulos B."/>
            <person name="Lipzen A."/>
            <person name="Chen C."/>
            <person name="Yanf M."/>
            <person name="Daum C."/>
            <person name="Ng V."/>
            <person name="Clum A."/>
            <person name="Steindorff A."/>
            <person name="Ohm R."/>
            <person name="Martin F."/>
            <person name="Silar P."/>
            <person name="Natvig D."/>
            <person name="Lalanne C."/>
            <person name="Gautier V."/>
            <person name="Ament-Velasquez S.L."/>
            <person name="Kruys A."/>
            <person name="Hutchinson M.I."/>
            <person name="Powell A.J."/>
            <person name="Barry K."/>
            <person name="Miller A.N."/>
            <person name="Grigoriev I.V."/>
            <person name="Debuchy R."/>
            <person name="Gladieux P."/>
            <person name="Thoren M.H."/>
            <person name="Johannesson H."/>
        </authorList>
    </citation>
    <scope>NUCLEOTIDE SEQUENCE</scope>
    <source>
        <strain evidence="1">SMH4131-1</strain>
    </source>
</reference>
<dbReference type="Proteomes" id="UP001286456">
    <property type="component" value="Unassembled WGS sequence"/>
</dbReference>
<evidence type="ECO:0000313" key="1">
    <source>
        <dbReference type="EMBL" id="KAK3323306.1"/>
    </source>
</evidence>
<organism evidence="1 2">
    <name type="scientific">Cercophora scortea</name>
    <dbReference type="NCBI Taxonomy" id="314031"/>
    <lineage>
        <taxon>Eukaryota</taxon>
        <taxon>Fungi</taxon>
        <taxon>Dikarya</taxon>
        <taxon>Ascomycota</taxon>
        <taxon>Pezizomycotina</taxon>
        <taxon>Sordariomycetes</taxon>
        <taxon>Sordariomycetidae</taxon>
        <taxon>Sordariales</taxon>
        <taxon>Lasiosphaeriaceae</taxon>
        <taxon>Cercophora</taxon>
    </lineage>
</organism>
<name>A0AAE0IE03_9PEZI</name>
<keyword evidence="2" id="KW-1185">Reference proteome</keyword>
<dbReference type="AlphaFoldDB" id="A0AAE0IE03"/>
<evidence type="ECO:0000313" key="2">
    <source>
        <dbReference type="Proteomes" id="UP001286456"/>
    </source>
</evidence>
<gene>
    <name evidence="1" type="ORF">B0T19DRAFT_401641</name>
</gene>
<sequence>MNNVLYALDYLKTVFRSHAWHYAVTGHLQMMWLDCETEAHEHRQSTSTEFLEGPMMEIAVQEEAKDLLEFFKGDPRIRNHGYLGQRAYGMIRLAVDTGDEYPRELGPRVSVVVDLVPFNTSKLQIPRSLENRVLYKRVSFPTKRGNKERRYAMMWLDDLFAFKLASYYQGRHGDKELNYLDLVSLMDMYPDDIRPFAQTFSREHVECDWRTATHWRYLNVKQFESEDTQKIDPLRNP</sequence>
<dbReference type="EMBL" id="JAUEPO010000004">
    <property type="protein sequence ID" value="KAK3323306.1"/>
    <property type="molecule type" value="Genomic_DNA"/>
</dbReference>
<proteinExistence type="predicted"/>
<accession>A0AAE0IE03</accession>